<gene>
    <name evidence="3" type="ORF">FE263_21145</name>
</gene>
<evidence type="ECO:0000256" key="2">
    <source>
        <dbReference type="SAM" id="Phobius"/>
    </source>
</evidence>
<comment type="caution">
    <text evidence="3">The sequence shown here is derived from an EMBL/GenBank/DDBJ whole genome shotgun (WGS) entry which is preliminary data.</text>
</comment>
<sequence length="69" mass="7913">MPDLNQHAASQAALDRAGATFRPEKELPEFMPVPRWMPKGRFLLLAVIAINVAVNLFNLWERHALQAWF</sequence>
<name>A0A5R9IYN5_9PROT</name>
<dbReference type="Proteomes" id="UP000305654">
    <property type="component" value="Unassembled WGS sequence"/>
</dbReference>
<evidence type="ECO:0000256" key="1">
    <source>
        <dbReference type="SAM" id="MobiDB-lite"/>
    </source>
</evidence>
<keyword evidence="4" id="KW-1185">Reference proteome</keyword>
<organism evidence="3 4">
    <name type="scientific">Lichenicoccus roseus</name>
    <dbReference type="NCBI Taxonomy" id="2683649"/>
    <lineage>
        <taxon>Bacteria</taxon>
        <taxon>Pseudomonadati</taxon>
        <taxon>Pseudomonadota</taxon>
        <taxon>Alphaproteobacteria</taxon>
        <taxon>Acetobacterales</taxon>
        <taxon>Acetobacteraceae</taxon>
        <taxon>Lichenicoccus</taxon>
    </lineage>
</organism>
<evidence type="ECO:0000313" key="4">
    <source>
        <dbReference type="Proteomes" id="UP000305654"/>
    </source>
</evidence>
<proteinExistence type="predicted"/>
<dbReference type="AlphaFoldDB" id="A0A5R9IYN5"/>
<feature type="region of interest" description="Disordered" evidence="1">
    <location>
        <begin position="1"/>
        <end position="20"/>
    </location>
</feature>
<evidence type="ECO:0000313" key="3">
    <source>
        <dbReference type="EMBL" id="TLU70594.1"/>
    </source>
</evidence>
<feature type="transmembrane region" description="Helical" evidence="2">
    <location>
        <begin position="42"/>
        <end position="60"/>
    </location>
</feature>
<dbReference type="EMBL" id="VCDI01000013">
    <property type="protein sequence ID" value="TLU70594.1"/>
    <property type="molecule type" value="Genomic_DNA"/>
</dbReference>
<keyword evidence="2" id="KW-1133">Transmembrane helix</keyword>
<keyword evidence="2" id="KW-0812">Transmembrane</keyword>
<keyword evidence="2" id="KW-0472">Membrane</keyword>
<protein>
    <submittedName>
        <fullName evidence="3">Uncharacterized protein</fullName>
    </submittedName>
</protein>
<reference evidence="3 4" key="1">
    <citation type="submission" date="2019-05" db="EMBL/GenBank/DDBJ databases">
        <authorList>
            <person name="Pankratov T."/>
            <person name="Grouzdev D."/>
        </authorList>
    </citation>
    <scope>NUCLEOTIDE SEQUENCE [LARGE SCALE GENOMIC DNA]</scope>
    <source>
        <strain evidence="3 4">KEBCLARHB70R</strain>
    </source>
</reference>
<dbReference type="RefSeq" id="WP_138328035.1">
    <property type="nucleotide sequence ID" value="NZ_VCDI01000013.1"/>
</dbReference>
<accession>A0A5R9IYN5</accession>